<reference evidence="1" key="2">
    <citation type="journal article" date="2015" name="Data Brief">
        <title>Shoot transcriptome of the giant reed, Arundo donax.</title>
        <authorList>
            <person name="Barrero R.A."/>
            <person name="Guerrero F.D."/>
            <person name="Moolhuijzen P."/>
            <person name="Goolsby J.A."/>
            <person name="Tidwell J."/>
            <person name="Bellgard S.E."/>
            <person name="Bellgard M.I."/>
        </authorList>
    </citation>
    <scope>NUCLEOTIDE SEQUENCE</scope>
    <source>
        <tissue evidence="1">Shoot tissue taken approximately 20 cm above the soil surface</tissue>
    </source>
</reference>
<sequence length="46" mass="5292">MPSPGLLLQETLDEFCKLIITNHKDEISLQCTPKCIHLLLQERELS</sequence>
<dbReference type="EMBL" id="GBRH01173704">
    <property type="protein sequence ID" value="JAE24192.1"/>
    <property type="molecule type" value="Transcribed_RNA"/>
</dbReference>
<accession>A0A0A9GI94</accession>
<protein>
    <submittedName>
        <fullName evidence="1">Uncharacterized protein</fullName>
    </submittedName>
</protein>
<evidence type="ECO:0000313" key="1">
    <source>
        <dbReference type="EMBL" id="JAE24192.1"/>
    </source>
</evidence>
<reference evidence="1" key="1">
    <citation type="submission" date="2014-09" db="EMBL/GenBank/DDBJ databases">
        <authorList>
            <person name="Magalhaes I.L.F."/>
            <person name="Oliveira U."/>
            <person name="Santos F.R."/>
            <person name="Vidigal T.H.D.A."/>
            <person name="Brescovit A.D."/>
            <person name="Santos A.J."/>
        </authorList>
    </citation>
    <scope>NUCLEOTIDE SEQUENCE</scope>
    <source>
        <tissue evidence="1">Shoot tissue taken approximately 20 cm above the soil surface</tissue>
    </source>
</reference>
<dbReference type="AlphaFoldDB" id="A0A0A9GI94"/>
<proteinExistence type="predicted"/>
<organism evidence="1">
    <name type="scientific">Arundo donax</name>
    <name type="common">Giant reed</name>
    <name type="synonym">Donax arundinaceus</name>
    <dbReference type="NCBI Taxonomy" id="35708"/>
    <lineage>
        <taxon>Eukaryota</taxon>
        <taxon>Viridiplantae</taxon>
        <taxon>Streptophyta</taxon>
        <taxon>Embryophyta</taxon>
        <taxon>Tracheophyta</taxon>
        <taxon>Spermatophyta</taxon>
        <taxon>Magnoliopsida</taxon>
        <taxon>Liliopsida</taxon>
        <taxon>Poales</taxon>
        <taxon>Poaceae</taxon>
        <taxon>PACMAD clade</taxon>
        <taxon>Arundinoideae</taxon>
        <taxon>Arundineae</taxon>
        <taxon>Arundo</taxon>
    </lineage>
</organism>
<name>A0A0A9GI94_ARUDO</name>